<protein>
    <submittedName>
        <fullName evidence="2">Tripartite tricarboxylate transporter substrate binding protein</fullName>
    </submittedName>
</protein>
<comment type="similarity">
    <text evidence="1">Belongs to the UPF0065 (bug) family.</text>
</comment>
<dbReference type="SUPFAM" id="SSF53850">
    <property type="entry name" value="Periplasmic binding protein-like II"/>
    <property type="match status" value="1"/>
</dbReference>
<reference evidence="3" key="1">
    <citation type="journal article" date="2021" name="Syst. Appl. Microbiol.">
        <title>Roseomonas hellenica sp. nov., isolated from roots of wild-growing Alkanna tinctoria.</title>
        <authorList>
            <person name="Rat A."/>
            <person name="Naranjo H.D."/>
            <person name="Lebbe L."/>
            <person name="Cnockaert M."/>
            <person name="Krigas N."/>
            <person name="Grigoriadou K."/>
            <person name="Maloupa E."/>
            <person name="Willems A."/>
        </authorList>
    </citation>
    <scope>NUCLEOTIDE SEQUENCE [LARGE SCALE GENOMIC DNA]</scope>
    <source>
        <strain evidence="3">LMG 31159</strain>
    </source>
</reference>
<dbReference type="PIRSF" id="PIRSF017082">
    <property type="entry name" value="YflP"/>
    <property type="match status" value="1"/>
</dbReference>
<accession>A0ABS5EDH2</accession>
<comment type="caution">
    <text evidence="2">The sequence shown here is derived from an EMBL/GenBank/DDBJ whole genome shotgun (WGS) entry which is preliminary data.</text>
</comment>
<sequence length="323" mass="33170">MQRRSLLAGLAGSSLARPALSQAWTPTRPVRLVLGFPPGGASDAAVRILQPVLQASLGQPVVIDNRPGAGGNLGALEVARAAPDGSTIGSANMGTLAVNPALVRNMGFDPATDLLPVSMLFNAVNVLVVPANRPFRSVADIVAAAKARPETISYGTGGVGSPGHLCGILFDHIAGTKTVPVPYRGGGPQMLALVAGEHDFGFSPMGTVLTHVQAGTIRALGVATRTRATTDLPSVPTMIEAGLPDFEVLNWDGIVVPRGTPAPIRARLAEVVRAALVDPALAAGFRQRGLDAWPTTPEGMAAQLAADAAKWQPLIRAAGIEPS</sequence>
<dbReference type="InterPro" id="IPR042100">
    <property type="entry name" value="Bug_dom1"/>
</dbReference>
<dbReference type="Gene3D" id="3.40.190.150">
    <property type="entry name" value="Bordetella uptake gene, domain 1"/>
    <property type="match status" value="1"/>
</dbReference>
<keyword evidence="3" id="KW-1185">Reference proteome</keyword>
<dbReference type="Pfam" id="PF03401">
    <property type="entry name" value="TctC"/>
    <property type="match status" value="1"/>
</dbReference>
<gene>
    <name evidence="2" type="ORF">GXW78_03835</name>
</gene>
<dbReference type="Proteomes" id="UP000698752">
    <property type="component" value="Unassembled WGS sequence"/>
</dbReference>
<proteinExistence type="inferred from homology"/>
<organism evidence="2 3">
    <name type="scientific">Neoroseomonas terrae</name>
    <dbReference type="NCBI Taxonomy" id="424799"/>
    <lineage>
        <taxon>Bacteria</taxon>
        <taxon>Pseudomonadati</taxon>
        <taxon>Pseudomonadota</taxon>
        <taxon>Alphaproteobacteria</taxon>
        <taxon>Acetobacterales</taxon>
        <taxon>Acetobacteraceae</taxon>
        <taxon>Neoroseomonas</taxon>
    </lineage>
</organism>
<dbReference type="RefSeq" id="WP_211866186.1">
    <property type="nucleotide sequence ID" value="NZ_JAAEDI010000003.1"/>
</dbReference>
<evidence type="ECO:0000256" key="1">
    <source>
        <dbReference type="ARBA" id="ARBA00006987"/>
    </source>
</evidence>
<dbReference type="PANTHER" id="PTHR42928:SF5">
    <property type="entry name" value="BLR1237 PROTEIN"/>
    <property type="match status" value="1"/>
</dbReference>
<name>A0ABS5EDH2_9PROT</name>
<evidence type="ECO:0000313" key="3">
    <source>
        <dbReference type="Proteomes" id="UP000698752"/>
    </source>
</evidence>
<dbReference type="EMBL" id="JAAEDI010000003">
    <property type="protein sequence ID" value="MBR0648777.1"/>
    <property type="molecule type" value="Genomic_DNA"/>
</dbReference>
<dbReference type="InterPro" id="IPR005064">
    <property type="entry name" value="BUG"/>
</dbReference>
<dbReference type="PANTHER" id="PTHR42928">
    <property type="entry name" value="TRICARBOXYLATE-BINDING PROTEIN"/>
    <property type="match status" value="1"/>
</dbReference>
<dbReference type="Gene3D" id="3.40.190.10">
    <property type="entry name" value="Periplasmic binding protein-like II"/>
    <property type="match status" value="1"/>
</dbReference>
<evidence type="ECO:0000313" key="2">
    <source>
        <dbReference type="EMBL" id="MBR0648777.1"/>
    </source>
</evidence>
<dbReference type="CDD" id="cd07012">
    <property type="entry name" value="PBP2_Bug_TTT"/>
    <property type="match status" value="1"/>
</dbReference>